<dbReference type="AlphaFoldDB" id="A0A0N7L4G4"/>
<evidence type="ECO:0000313" key="2">
    <source>
        <dbReference type="Proteomes" id="UP000054928"/>
    </source>
</evidence>
<dbReference type="RefSeq" id="XP_024574972.1">
    <property type="nucleotide sequence ID" value="XM_024724057.1"/>
</dbReference>
<sequence>MEDAKKLSVNGDAEGFNFGRGNIRKCGAPPNNGEFVLSVFLQQTGVMELKYHGEKLQSLFLERLRLQDEAVDGLHQRECWSQEFGYCRRCKSTKLEYKILKFMSLGYAKNFKGHHSDIDQQDSLHHFCLDL</sequence>
<dbReference type="Proteomes" id="UP000054928">
    <property type="component" value="Unassembled WGS sequence"/>
</dbReference>
<evidence type="ECO:0000313" key="1">
    <source>
        <dbReference type="EMBL" id="CEG38603.1"/>
    </source>
</evidence>
<keyword evidence="2" id="KW-1185">Reference proteome</keyword>
<accession>A0A0N7L4G4</accession>
<dbReference type="GeneID" id="36403721"/>
<dbReference type="EMBL" id="CCYD01000322">
    <property type="protein sequence ID" value="CEG38603.1"/>
    <property type="molecule type" value="Genomic_DNA"/>
</dbReference>
<reference evidence="2" key="1">
    <citation type="submission" date="2014-09" db="EMBL/GenBank/DDBJ databases">
        <authorList>
            <person name="Sharma Rahul"/>
            <person name="Thines Marco"/>
        </authorList>
    </citation>
    <scope>NUCLEOTIDE SEQUENCE [LARGE SCALE GENOMIC DNA]</scope>
</reference>
<proteinExistence type="predicted"/>
<name>A0A0N7L4G4_PLAHL</name>
<organism evidence="1 2">
    <name type="scientific">Plasmopara halstedii</name>
    <name type="common">Downy mildew of sunflower</name>
    <dbReference type="NCBI Taxonomy" id="4781"/>
    <lineage>
        <taxon>Eukaryota</taxon>
        <taxon>Sar</taxon>
        <taxon>Stramenopiles</taxon>
        <taxon>Oomycota</taxon>
        <taxon>Peronosporomycetes</taxon>
        <taxon>Peronosporales</taxon>
        <taxon>Peronosporaceae</taxon>
        <taxon>Plasmopara</taxon>
    </lineage>
</organism>
<protein>
    <submittedName>
        <fullName evidence="1">Uncharacterized protein</fullName>
    </submittedName>
</protein>